<dbReference type="InterPro" id="IPR002734">
    <property type="entry name" value="RibDG_C"/>
</dbReference>
<evidence type="ECO:0000259" key="4">
    <source>
        <dbReference type="Pfam" id="PF01872"/>
    </source>
</evidence>
<evidence type="ECO:0000256" key="2">
    <source>
        <dbReference type="ARBA" id="ARBA00022857"/>
    </source>
</evidence>
<dbReference type="Proteomes" id="UP000638043">
    <property type="component" value="Unassembled WGS sequence"/>
</dbReference>
<dbReference type="InterPro" id="IPR024072">
    <property type="entry name" value="DHFR-like_dom_sf"/>
</dbReference>
<dbReference type="Gene3D" id="3.40.430.10">
    <property type="entry name" value="Dihydrofolate Reductase, subunit A"/>
    <property type="match status" value="1"/>
</dbReference>
<comment type="caution">
    <text evidence="5">The sequence shown here is derived from an EMBL/GenBank/DDBJ whole genome shotgun (WGS) entry which is preliminary data.</text>
</comment>
<organism evidence="5 6">
    <name type="scientific">Microbacterium nanhaiense</name>
    <dbReference type="NCBI Taxonomy" id="1301026"/>
    <lineage>
        <taxon>Bacteria</taxon>
        <taxon>Bacillati</taxon>
        <taxon>Actinomycetota</taxon>
        <taxon>Actinomycetes</taxon>
        <taxon>Micrococcales</taxon>
        <taxon>Microbacteriaceae</taxon>
        <taxon>Microbacterium</taxon>
    </lineage>
</organism>
<keyword evidence="2" id="KW-0521">NADP</keyword>
<feature type="domain" description="Bacterial bifunctional deaminase-reductase C-terminal" evidence="4">
    <location>
        <begin position="33"/>
        <end position="241"/>
    </location>
</feature>
<name>A0ABQ2MX01_9MICO</name>
<dbReference type="RefSeq" id="WP_188699607.1">
    <property type="nucleotide sequence ID" value="NZ_BMMQ01000001.1"/>
</dbReference>
<comment type="pathway">
    <text evidence="1">Cofactor biosynthesis; riboflavin biosynthesis.</text>
</comment>
<evidence type="ECO:0000256" key="1">
    <source>
        <dbReference type="ARBA" id="ARBA00005104"/>
    </source>
</evidence>
<evidence type="ECO:0000313" key="6">
    <source>
        <dbReference type="Proteomes" id="UP000638043"/>
    </source>
</evidence>
<reference evidence="6" key="1">
    <citation type="journal article" date="2019" name="Int. J. Syst. Evol. Microbiol.">
        <title>The Global Catalogue of Microorganisms (GCM) 10K type strain sequencing project: providing services to taxonomists for standard genome sequencing and annotation.</title>
        <authorList>
            <consortium name="The Broad Institute Genomics Platform"/>
            <consortium name="The Broad Institute Genome Sequencing Center for Infectious Disease"/>
            <person name="Wu L."/>
            <person name="Ma J."/>
        </authorList>
    </citation>
    <scope>NUCLEOTIDE SEQUENCE [LARGE SCALE GENOMIC DNA]</scope>
    <source>
        <strain evidence="6">CGMCC 4.7181</strain>
    </source>
</reference>
<dbReference type="PANTHER" id="PTHR38011:SF7">
    <property type="entry name" value="2,5-DIAMINO-6-RIBOSYLAMINO-4(3H)-PYRIMIDINONE 5'-PHOSPHATE REDUCTASE"/>
    <property type="match status" value="1"/>
</dbReference>
<keyword evidence="6" id="KW-1185">Reference proteome</keyword>
<accession>A0ABQ2MX01</accession>
<sequence>MTTRIDRIWPDPGTALDDEMLLAAYAFPEGRTWLRMNFVSSADGAATREGLSGGLGDDADHRVFDLLRRPAHAVLVAAGTVRAEGYDAMRLGGADVAWRESQGLPPHPVFALVTRSAELDPESPVFADAPVQPLVYTIASAPLARRSALERVAEVVIVGEDDVDLGAVRADLAARGLTRIHSEGGPSLFGAALAAGIVDELCLTVAPTLEGGTARRIAASSGATPTPLRLLGVLRAGDELLLRYATREG</sequence>
<evidence type="ECO:0000313" key="5">
    <source>
        <dbReference type="EMBL" id="GGO59537.1"/>
    </source>
</evidence>
<evidence type="ECO:0000256" key="3">
    <source>
        <dbReference type="ARBA" id="ARBA00023002"/>
    </source>
</evidence>
<dbReference type="PANTHER" id="PTHR38011">
    <property type="entry name" value="DIHYDROFOLATE REDUCTASE FAMILY PROTEIN (AFU_ORTHOLOGUE AFUA_8G06820)"/>
    <property type="match status" value="1"/>
</dbReference>
<keyword evidence="3" id="KW-0560">Oxidoreductase</keyword>
<dbReference type="Pfam" id="PF01872">
    <property type="entry name" value="RibD_C"/>
    <property type="match status" value="1"/>
</dbReference>
<dbReference type="SUPFAM" id="SSF53597">
    <property type="entry name" value="Dihydrofolate reductase-like"/>
    <property type="match status" value="1"/>
</dbReference>
<proteinExistence type="predicted"/>
<protein>
    <recommendedName>
        <fullName evidence="4">Bacterial bifunctional deaminase-reductase C-terminal domain-containing protein</fullName>
    </recommendedName>
</protein>
<dbReference type="EMBL" id="BMMQ01000001">
    <property type="protein sequence ID" value="GGO59537.1"/>
    <property type="molecule type" value="Genomic_DNA"/>
</dbReference>
<dbReference type="InterPro" id="IPR050765">
    <property type="entry name" value="Riboflavin_Biosynth_HTPR"/>
</dbReference>
<gene>
    <name evidence="5" type="primary">ribD</name>
    <name evidence="5" type="ORF">GCM10010910_02730</name>
</gene>